<feature type="region of interest" description="Disordered" evidence="1">
    <location>
        <begin position="55"/>
        <end position="83"/>
    </location>
</feature>
<dbReference type="Proteomes" id="UP000537775">
    <property type="component" value="Unassembled WGS sequence"/>
</dbReference>
<dbReference type="Gene3D" id="3.40.50.360">
    <property type="match status" value="1"/>
</dbReference>
<protein>
    <recommendedName>
        <fullName evidence="2">Flavodoxin-like domain-containing protein</fullName>
    </recommendedName>
</protein>
<keyword evidence="4" id="KW-1185">Reference proteome</keyword>
<proteinExistence type="predicted"/>
<dbReference type="EMBL" id="JACHML010000001">
    <property type="protein sequence ID" value="MBB6391468.1"/>
    <property type="molecule type" value="Genomic_DNA"/>
</dbReference>
<comment type="caution">
    <text evidence="3">The sequence shown here is derived from an EMBL/GenBank/DDBJ whole genome shotgun (WGS) entry which is preliminary data.</text>
</comment>
<dbReference type="InterPro" id="IPR008254">
    <property type="entry name" value="Flavodoxin/NO_synth"/>
</dbReference>
<dbReference type="SUPFAM" id="SSF52218">
    <property type="entry name" value="Flavoproteins"/>
    <property type="match status" value="1"/>
</dbReference>
<accession>A0A7X0FPU6</accession>
<dbReference type="GO" id="GO:0010181">
    <property type="term" value="F:FMN binding"/>
    <property type="evidence" value="ECO:0007669"/>
    <property type="project" value="InterPro"/>
</dbReference>
<reference evidence="3 4" key="1">
    <citation type="submission" date="2020-08" db="EMBL/GenBank/DDBJ databases">
        <title>Sequencing the genomes of 1000 actinobacteria strains.</title>
        <authorList>
            <person name="Klenk H.-P."/>
        </authorList>
    </citation>
    <scope>NUCLEOTIDE SEQUENCE [LARGE SCALE GENOMIC DNA]</scope>
    <source>
        <strain evidence="3 4">DSM 12511</strain>
    </source>
</reference>
<gene>
    <name evidence="3" type="ORF">HD594_001781</name>
</gene>
<evidence type="ECO:0000313" key="3">
    <source>
        <dbReference type="EMBL" id="MBB6391468.1"/>
    </source>
</evidence>
<feature type="domain" description="Flavodoxin-like" evidence="2">
    <location>
        <begin position="5"/>
        <end position="60"/>
    </location>
</feature>
<feature type="compositionally biased region" description="Basic and acidic residues" evidence="1">
    <location>
        <begin position="64"/>
        <end position="76"/>
    </location>
</feature>
<dbReference type="InterPro" id="IPR029039">
    <property type="entry name" value="Flavoprotein-like_sf"/>
</dbReference>
<evidence type="ECO:0000256" key="1">
    <source>
        <dbReference type="SAM" id="MobiDB-lite"/>
    </source>
</evidence>
<dbReference type="RefSeq" id="WP_184750631.1">
    <property type="nucleotide sequence ID" value="NZ_BAAAJR010000007.1"/>
</dbReference>
<name>A0A7X0FPU6_9MICO</name>
<sequence length="166" mass="17874">MKALVISESMWGNTHQVADAIAAGLAERMQVDTRRVDDAPPAIAEDVDLVVAGGPTHGFSMSRESTRSDAAHRGAEHPSSQGLRDWLEHLPADGGKARIATFDTHVEQKWVPGSAAKAAAGEAKHHHLSVIARESFYVHGYEGPLLDGEIDRARAWGRHLADLMTG</sequence>
<evidence type="ECO:0000259" key="2">
    <source>
        <dbReference type="Pfam" id="PF00258"/>
    </source>
</evidence>
<dbReference type="Pfam" id="PF00258">
    <property type="entry name" value="Flavodoxin_1"/>
    <property type="match status" value="1"/>
</dbReference>
<organism evidence="3 4">
    <name type="scientific">Microbacterium thalassium</name>
    <dbReference type="NCBI Taxonomy" id="362649"/>
    <lineage>
        <taxon>Bacteria</taxon>
        <taxon>Bacillati</taxon>
        <taxon>Actinomycetota</taxon>
        <taxon>Actinomycetes</taxon>
        <taxon>Micrococcales</taxon>
        <taxon>Microbacteriaceae</taxon>
        <taxon>Microbacterium</taxon>
    </lineage>
</organism>
<evidence type="ECO:0000313" key="4">
    <source>
        <dbReference type="Proteomes" id="UP000537775"/>
    </source>
</evidence>
<dbReference type="AlphaFoldDB" id="A0A7X0FPU6"/>